<evidence type="ECO:0000256" key="1">
    <source>
        <dbReference type="ARBA" id="ARBA00023054"/>
    </source>
</evidence>
<dbReference type="Gene3D" id="3.30.420.10">
    <property type="entry name" value="Ribonuclease H-like superfamily/Ribonuclease H"/>
    <property type="match status" value="1"/>
</dbReference>
<sequence>MEKSKIRVIYEYEFRRGTTVSETARNINAVFGEGSTTKATVGNWFKNFRDGDFSLANEPRRRPKTKVDNDHSRAVVESDPSQSTRELASIFNVSIPTILVHLAAIEQPKLVNRSMPILLHDNARPHTARLTVAKLRELELETLRHPPYSPALSPTDYHFFRNLDNLLVGKLFNSQQAVETAFRDFIDSRTPGFYSRGSPLPRGYPPPSSTMLFDDDPGIMSEVETSSTGFRRGGKQRSSLPVVRTPSKTLERPLGLVFLQYRNETKRALLPNEITSIDTVKALFVRSFPKQLTMEYLDSPHVKVYIHDSNKDMFYELEDLRSHLRDIRDRSVLRLFESADGVTGMPGPMGVPGGGGGLPPHWEDQSYFSEPEFDSEYQHQHIHKSKQKEIADITSIDAAYEKNSRVSSRCKWKRGATIHKNFYSIYITRKTDAKDITRAKSSA</sequence>
<reference evidence="4 5" key="1">
    <citation type="journal article" date="2014" name="Curr. Biol.">
        <title>The genome of the clonal raider ant Cerapachys biroi.</title>
        <authorList>
            <person name="Oxley P.R."/>
            <person name="Ji L."/>
            <person name="Fetter-Pruneda I."/>
            <person name="McKenzie S.K."/>
            <person name="Li C."/>
            <person name="Hu H."/>
            <person name="Zhang G."/>
            <person name="Kronauer D.J."/>
        </authorList>
    </citation>
    <scope>NUCLEOTIDE SEQUENCE [LARGE SCALE GENOMIC DNA]</scope>
</reference>
<protein>
    <submittedName>
        <fullName evidence="4">Coiled-coil domain-containing protein</fullName>
    </submittedName>
</protein>
<evidence type="ECO:0000259" key="2">
    <source>
        <dbReference type="Pfam" id="PF03915"/>
    </source>
</evidence>
<dbReference type="AlphaFoldDB" id="A0A026WLD1"/>
<feature type="domain" description="Mos1 transposase HTH" evidence="3">
    <location>
        <begin position="3"/>
        <end position="52"/>
    </location>
</feature>
<dbReference type="InterPro" id="IPR022782">
    <property type="entry name" value="AIP3-like_C"/>
</dbReference>
<dbReference type="Gene3D" id="1.10.10.1450">
    <property type="match status" value="1"/>
</dbReference>
<dbReference type="PANTHER" id="PTHR22741">
    <property type="entry name" value="P140CAP/SNIP-RELATED"/>
    <property type="match status" value="1"/>
</dbReference>
<dbReference type="PANTHER" id="PTHR22741:SF10">
    <property type="entry name" value="COILED-COIL DOMAIN-CONTAINING PROTEIN CG32809"/>
    <property type="match status" value="1"/>
</dbReference>
<accession>A0A026WLD1</accession>
<dbReference type="GO" id="GO:0005737">
    <property type="term" value="C:cytoplasm"/>
    <property type="evidence" value="ECO:0007669"/>
    <property type="project" value="TreeGrafter"/>
</dbReference>
<dbReference type="InterPro" id="IPR051825">
    <property type="entry name" value="SRCIN1"/>
</dbReference>
<keyword evidence="1" id="KW-0175">Coiled coil</keyword>
<evidence type="ECO:0000259" key="3">
    <source>
        <dbReference type="Pfam" id="PF17906"/>
    </source>
</evidence>
<gene>
    <name evidence="4" type="ORF">X777_04128</name>
</gene>
<dbReference type="Pfam" id="PF17906">
    <property type="entry name" value="HTH_48"/>
    <property type="match status" value="1"/>
</dbReference>
<proteinExistence type="predicted"/>
<dbReference type="InterPro" id="IPR041426">
    <property type="entry name" value="Mos1_HTH"/>
</dbReference>
<dbReference type="OrthoDB" id="6022652at2759"/>
<dbReference type="STRING" id="2015173.A0A026WLD1"/>
<dbReference type="InterPro" id="IPR036397">
    <property type="entry name" value="RNaseH_sf"/>
</dbReference>
<name>A0A026WLD1_OOCBI</name>
<dbReference type="Proteomes" id="UP000053097">
    <property type="component" value="Unassembled WGS sequence"/>
</dbReference>
<organism evidence="4 5">
    <name type="scientific">Ooceraea biroi</name>
    <name type="common">Clonal raider ant</name>
    <name type="synonym">Cerapachys biroi</name>
    <dbReference type="NCBI Taxonomy" id="2015173"/>
    <lineage>
        <taxon>Eukaryota</taxon>
        <taxon>Metazoa</taxon>
        <taxon>Ecdysozoa</taxon>
        <taxon>Arthropoda</taxon>
        <taxon>Hexapoda</taxon>
        <taxon>Insecta</taxon>
        <taxon>Pterygota</taxon>
        <taxon>Neoptera</taxon>
        <taxon>Endopterygota</taxon>
        <taxon>Hymenoptera</taxon>
        <taxon>Apocrita</taxon>
        <taxon>Aculeata</taxon>
        <taxon>Formicoidea</taxon>
        <taxon>Formicidae</taxon>
        <taxon>Dorylinae</taxon>
        <taxon>Ooceraea</taxon>
    </lineage>
</organism>
<keyword evidence="5" id="KW-1185">Reference proteome</keyword>
<feature type="domain" description="Actin interacting protein 3-like C-terminal" evidence="2">
    <location>
        <begin position="258"/>
        <end position="422"/>
    </location>
</feature>
<dbReference type="GO" id="GO:0003676">
    <property type="term" value="F:nucleic acid binding"/>
    <property type="evidence" value="ECO:0007669"/>
    <property type="project" value="InterPro"/>
</dbReference>
<evidence type="ECO:0000313" key="4">
    <source>
        <dbReference type="EMBL" id="EZA55909.1"/>
    </source>
</evidence>
<dbReference type="EMBL" id="KK107183">
    <property type="protein sequence ID" value="EZA55909.1"/>
    <property type="molecule type" value="Genomic_DNA"/>
</dbReference>
<evidence type="ECO:0000313" key="5">
    <source>
        <dbReference type="Proteomes" id="UP000053097"/>
    </source>
</evidence>
<dbReference type="Pfam" id="PF03915">
    <property type="entry name" value="AIP3"/>
    <property type="match status" value="1"/>
</dbReference>